<name>A0A518APM4_9BACT</name>
<sequence length="579" mass="63193">MPSDSKQDKVVADFVDGVRNEDHYRCVEQWLKNDSDHLRAFVAQLRIEQDLHQLCLDDDVSRFLCTPLVDDRRSFKKSPITWLATIAASILLAVASYFVLRGDNNPGTPNPPLQASANRLLPATEPGGPRINAAILADANSSVGTVWNVENCVWTKGQTPLERGADLAAGSRLSVEQGNLSIVFGSGARVTLAGPCDLILKDSRSCLLRLGNLAASIPPSAIGFSVTTPSSVTIDLGTEFGVSVDERGSSEVHVFDGEVATHSIDRNGVPTGEVVRLTSSEAKHFEIGGTTLREFEANEARFVHAPHPSIPPNDLPTLPIADNLALWLAADKQVSLDETGHVAAWEDLLIGDNQVHDDALQPTLDFRPSWSPHALNGKPGVCFEGNGTFLLTTPMETTNEQTLFFVVSVDRSKRQIMQLINYNGPPERHVVYRKELPESGVLHLQAYLNHRQPPTSVSFVGFVFTGHDKEDPMTVFSTARCDSITPLGCDQPVVVAYRYSLKNQQATLTLNGQLEQSVVADAPIAILSRKVLGRHPSEVHYQTFSGVLAEVLIYNSALSDMQMQSISKFLANQYSIDVD</sequence>
<evidence type="ECO:0000313" key="3">
    <source>
        <dbReference type="Proteomes" id="UP000315750"/>
    </source>
</evidence>
<protein>
    <submittedName>
        <fullName evidence="2">FecR protein</fullName>
    </submittedName>
</protein>
<dbReference type="InterPro" id="IPR013320">
    <property type="entry name" value="ConA-like_dom_sf"/>
</dbReference>
<proteinExistence type="predicted"/>
<keyword evidence="1" id="KW-1133">Transmembrane helix</keyword>
<dbReference type="RefSeq" id="WP_145247384.1">
    <property type="nucleotide sequence ID" value="NZ_CP036278.1"/>
</dbReference>
<dbReference type="Gene3D" id="2.60.120.200">
    <property type="match status" value="1"/>
</dbReference>
<gene>
    <name evidence="2" type="ORF">Pan181_28900</name>
</gene>
<dbReference type="GO" id="GO:0016989">
    <property type="term" value="F:sigma factor antagonist activity"/>
    <property type="evidence" value="ECO:0007669"/>
    <property type="project" value="TreeGrafter"/>
</dbReference>
<dbReference type="AlphaFoldDB" id="A0A518APM4"/>
<dbReference type="PANTHER" id="PTHR30273:SF2">
    <property type="entry name" value="PROTEIN FECR"/>
    <property type="match status" value="1"/>
</dbReference>
<dbReference type="SUPFAM" id="SSF49899">
    <property type="entry name" value="Concanavalin A-like lectins/glucanases"/>
    <property type="match status" value="1"/>
</dbReference>
<dbReference type="Proteomes" id="UP000315750">
    <property type="component" value="Chromosome"/>
</dbReference>
<dbReference type="PANTHER" id="PTHR30273">
    <property type="entry name" value="PERIPLASMIC SIGNAL SENSOR AND SIGMA FACTOR ACTIVATOR FECR-RELATED"/>
    <property type="match status" value="1"/>
</dbReference>
<evidence type="ECO:0000313" key="2">
    <source>
        <dbReference type="EMBL" id="QDU56680.1"/>
    </source>
</evidence>
<keyword evidence="1" id="KW-0472">Membrane</keyword>
<dbReference type="EMBL" id="CP036278">
    <property type="protein sequence ID" value="QDU56680.1"/>
    <property type="molecule type" value="Genomic_DNA"/>
</dbReference>
<keyword evidence="1" id="KW-0812">Transmembrane</keyword>
<evidence type="ECO:0000256" key="1">
    <source>
        <dbReference type="SAM" id="Phobius"/>
    </source>
</evidence>
<organism evidence="2 3">
    <name type="scientific">Aeoliella mucimassa</name>
    <dbReference type="NCBI Taxonomy" id="2527972"/>
    <lineage>
        <taxon>Bacteria</taxon>
        <taxon>Pseudomonadati</taxon>
        <taxon>Planctomycetota</taxon>
        <taxon>Planctomycetia</taxon>
        <taxon>Pirellulales</taxon>
        <taxon>Lacipirellulaceae</taxon>
        <taxon>Aeoliella</taxon>
    </lineage>
</organism>
<keyword evidence="3" id="KW-1185">Reference proteome</keyword>
<dbReference type="KEGG" id="amuc:Pan181_28900"/>
<accession>A0A518APM4</accession>
<dbReference type="InterPro" id="IPR012373">
    <property type="entry name" value="Ferrdict_sens_TM"/>
</dbReference>
<dbReference type="OrthoDB" id="253088at2"/>
<feature type="transmembrane region" description="Helical" evidence="1">
    <location>
        <begin position="80"/>
        <end position="100"/>
    </location>
</feature>
<reference evidence="2 3" key="1">
    <citation type="submission" date="2019-02" db="EMBL/GenBank/DDBJ databases">
        <title>Deep-cultivation of Planctomycetes and their phenomic and genomic characterization uncovers novel biology.</title>
        <authorList>
            <person name="Wiegand S."/>
            <person name="Jogler M."/>
            <person name="Boedeker C."/>
            <person name="Pinto D."/>
            <person name="Vollmers J."/>
            <person name="Rivas-Marin E."/>
            <person name="Kohn T."/>
            <person name="Peeters S.H."/>
            <person name="Heuer A."/>
            <person name="Rast P."/>
            <person name="Oberbeckmann S."/>
            <person name="Bunk B."/>
            <person name="Jeske O."/>
            <person name="Meyerdierks A."/>
            <person name="Storesund J.E."/>
            <person name="Kallscheuer N."/>
            <person name="Luecker S."/>
            <person name="Lage O.M."/>
            <person name="Pohl T."/>
            <person name="Merkel B.J."/>
            <person name="Hornburger P."/>
            <person name="Mueller R.-W."/>
            <person name="Bruemmer F."/>
            <person name="Labrenz M."/>
            <person name="Spormann A.M."/>
            <person name="Op den Camp H."/>
            <person name="Overmann J."/>
            <person name="Amann R."/>
            <person name="Jetten M.S.M."/>
            <person name="Mascher T."/>
            <person name="Medema M.H."/>
            <person name="Devos D.P."/>
            <person name="Kaster A.-K."/>
            <person name="Ovreas L."/>
            <person name="Rohde M."/>
            <person name="Galperin M.Y."/>
            <person name="Jogler C."/>
        </authorList>
    </citation>
    <scope>NUCLEOTIDE SEQUENCE [LARGE SCALE GENOMIC DNA]</scope>
    <source>
        <strain evidence="2 3">Pan181</strain>
    </source>
</reference>